<dbReference type="SUPFAM" id="SSF56935">
    <property type="entry name" value="Porins"/>
    <property type="match status" value="1"/>
</dbReference>
<dbReference type="Proteomes" id="UP000443153">
    <property type="component" value="Unassembled WGS sequence"/>
</dbReference>
<dbReference type="PANTHER" id="PTHR34978:SF3">
    <property type="entry name" value="SLR0241 PROTEIN"/>
    <property type="match status" value="1"/>
</dbReference>
<comment type="caution">
    <text evidence="4">The sequence shown here is derived from an EMBL/GenBank/DDBJ whole genome shotgun (WGS) entry which is preliminary data.</text>
</comment>
<gene>
    <name evidence="4" type="ORF">GJ691_13125</name>
</gene>
<evidence type="ECO:0000313" key="4">
    <source>
        <dbReference type="EMBL" id="MRX65100.1"/>
    </source>
</evidence>
<reference evidence="4 5" key="1">
    <citation type="submission" date="2019-11" db="EMBL/GenBank/DDBJ databases">
        <title>Maribacter lutea sp. nov., a marine bacterium isolated from intertidal sand.</title>
        <authorList>
            <person name="Liu A."/>
        </authorList>
    </citation>
    <scope>NUCLEOTIDE SEQUENCE [LARGE SCALE GENOMIC DNA]</scope>
    <source>
        <strain evidence="4 5">RZ05</strain>
    </source>
</reference>
<proteinExistence type="inferred from homology"/>
<accession>A0A6I2MRN6</accession>
<comment type="similarity">
    <text evidence="1">Belongs to the TonB-dependent receptor family.</text>
</comment>
<sequence>MEALLTYLLKVSIVLALFYLAYQFLLKNETFFKINRHFLIAGILTAFILPFVTLTDYVEITTIPIEETVNQISGESVEESTNLNNWVTIFSIIYLIGVLILGINFIIQLISLSRLIKNNSVIKQGRFHHVKISRNIAPFSFFNYIFYNPERYSQGELSTIIKHEKAHSSQWHSIDVILCHIITIFTWMNPFSWLYKTNIKQNLEFLADESATKEIPSIKNYQYTLLKVSGNQFCAPIVNHFYNSLIKKRIVMLNKSKSKKSNSFKIMLILPLLAIFMVSFNTETIYVPITQSDQSSKTELSKLIEIIITKNTTDKELLKLKKDLLKKGVDFSYTVVHNSENEIIDIAVNFSTTNKEGKKTKSSSNFSSDNEGIEPIHIVYNEDTHSFSIGKNEDLHYQTEKEISNELDEDTDEVIWISADGNKKEHKTIEITNENGKETIKVNGKKVSRKEFESLKEKDGTTEKHIKIRKTEGPEPESNFILKVSEKNEDKLSNGTSVKEREITYIHKDDNKEPLIVIDGRETNKKEMHSIDPSSIESINVLKDGSAKEKYGKKGENGVIEIITKKEE</sequence>
<keyword evidence="1 2" id="KW-0812">Transmembrane</keyword>
<dbReference type="AlphaFoldDB" id="A0A6I2MRN6"/>
<evidence type="ECO:0000256" key="2">
    <source>
        <dbReference type="SAM" id="Phobius"/>
    </source>
</evidence>
<dbReference type="InterPro" id="IPR039426">
    <property type="entry name" value="TonB-dep_rcpt-like"/>
</dbReference>
<dbReference type="GO" id="GO:0009279">
    <property type="term" value="C:cell outer membrane"/>
    <property type="evidence" value="ECO:0007669"/>
    <property type="project" value="UniProtKB-SubCell"/>
</dbReference>
<dbReference type="CDD" id="cd07341">
    <property type="entry name" value="M56_BlaR1_MecR1_like"/>
    <property type="match status" value="1"/>
</dbReference>
<name>A0A6I2MRN6_9FLAO</name>
<keyword evidence="1" id="KW-0813">Transport</keyword>
<dbReference type="Pfam" id="PF05569">
    <property type="entry name" value="Peptidase_M56"/>
    <property type="match status" value="1"/>
</dbReference>
<dbReference type="Gene3D" id="2.170.130.10">
    <property type="entry name" value="TonB-dependent receptor, plug domain"/>
    <property type="match status" value="1"/>
</dbReference>
<dbReference type="InterPro" id="IPR037066">
    <property type="entry name" value="Plug_dom_sf"/>
</dbReference>
<feature type="transmembrane region" description="Helical" evidence="2">
    <location>
        <begin position="86"/>
        <end position="107"/>
    </location>
</feature>
<feature type="transmembrane region" description="Helical" evidence="2">
    <location>
        <begin position="262"/>
        <end position="280"/>
    </location>
</feature>
<dbReference type="EMBL" id="WKJH01000021">
    <property type="protein sequence ID" value="MRX65100.1"/>
    <property type="molecule type" value="Genomic_DNA"/>
</dbReference>
<keyword evidence="1" id="KW-0998">Cell outer membrane</keyword>
<dbReference type="PANTHER" id="PTHR34978">
    <property type="entry name" value="POSSIBLE SENSOR-TRANSDUCER PROTEIN BLAR"/>
    <property type="match status" value="1"/>
</dbReference>
<feature type="transmembrane region" description="Helical" evidence="2">
    <location>
        <begin position="6"/>
        <end position="26"/>
    </location>
</feature>
<organism evidence="4 5">
    <name type="scientific">Maribacter luteus</name>
    <dbReference type="NCBI Taxonomy" id="2594478"/>
    <lineage>
        <taxon>Bacteria</taxon>
        <taxon>Pseudomonadati</taxon>
        <taxon>Bacteroidota</taxon>
        <taxon>Flavobacteriia</taxon>
        <taxon>Flavobacteriales</taxon>
        <taxon>Flavobacteriaceae</taxon>
        <taxon>Maribacter</taxon>
    </lineage>
</organism>
<keyword evidence="1 2" id="KW-0472">Membrane</keyword>
<keyword evidence="1" id="KW-1134">Transmembrane beta strand</keyword>
<keyword evidence="5" id="KW-1185">Reference proteome</keyword>
<evidence type="ECO:0000256" key="1">
    <source>
        <dbReference type="PROSITE-ProRule" id="PRU01360"/>
    </source>
</evidence>
<feature type="domain" description="Peptidase M56" evidence="3">
    <location>
        <begin position="76"/>
        <end position="253"/>
    </location>
</feature>
<feature type="transmembrane region" description="Helical" evidence="2">
    <location>
        <begin position="38"/>
        <end position="58"/>
    </location>
</feature>
<comment type="subcellular location">
    <subcellularLocation>
        <location evidence="1">Cell outer membrane</location>
        <topology evidence="1">Multi-pass membrane protein</topology>
    </subcellularLocation>
</comment>
<dbReference type="InterPro" id="IPR008756">
    <property type="entry name" value="Peptidase_M56"/>
</dbReference>
<dbReference type="OrthoDB" id="1522859at2"/>
<dbReference type="InterPro" id="IPR052173">
    <property type="entry name" value="Beta-lactam_resp_regulator"/>
</dbReference>
<dbReference type="PROSITE" id="PS52016">
    <property type="entry name" value="TONB_DEPENDENT_REC_3"/>
    <property type="match status" value="1"/>
</dbReference>
<keyword evidence="2" id="KW-1133">Transmembrane helix</keyword>
<protein>
    <submittedName>
        <fullName evidence="4">TonB-dependent receptor plug domain-containing protein</fullName>
    </submittedName>
</protein>
<evidence type="ECO:0000313" key="5">
    <source>
        <dbReference type="Proteomes" id="UP000443153"/>
    </source>
</evidence>
<evidence type="ECO:0000259" key="3">
    <source>
        <dbReference type="Pfam" id="PF05569"/>
    </source>
</evidence>
<keyword evidence="4" id="KW-0675">Receptor</keyword>
<dbReference type="RefSeq" id="WP_154367604.1">
    <property type="nucleotide sequence ID" value="NZ_WKJH01000021.1"/>
</dbReference>